<keyword evidence="6" id="KW-1185">Reference proteome</keyword>
<dbReference type="PANTHER" id="PTHR48054">
    <property type="entry name" value="RECEPTOR KINASE-LIKE PROTEIN XA21"/>
    <property type="match status" value="1"/>
</dbReference>
<keyword evidence="2" id="KW-0812">Transmembrane</keyword>
<proteinExistence type="predicted"/>
<feature type="signal peptide" evidence="3">
    <location>
        <begin position="1"/>
        <end position="31"/>
    </location>
</feature>
<dbReference type="Pfam" id="PF18449">
    <property type="entry name" value="Endotoxin_C2"/>
    <property type="match status" value="2"/>
</dbReference>
<comment type="caution">
    <text evidence="5">The sequence shown here is derived from an EMBL/GenBank/DDBJ whole genome shotgun (WGS) entry which is preliminary data.</text>
</comment>
<keyword evidence="3" id="KW-0732">Signal</keyword>
<feature type="compositionally biased region" description="Polar residues" evidence="1">
    <location>
        <begin position="829"/>
        <end position="841"/>
    </location>
</feature>
<dbReference type="RefSeq" id="WP_307406827.1">
    <property type="nucleotide sequence ID" value="NZ_JAUSUR010000002.1"/>
</dbReference>
<evidence type="ECO:0000256" key="1">
    <source>
        <dbReference type="SAM" id="MobiDB-lite"/>
    </source>
</evidence>
<dbReference type="Pfam" id="PF00560">
    <property type="entry name" value="LRR_1"/>
    <property type="match status" value="3"/>
</dbReference>
<feature type="chain" id="PRO_5046195083" description="Pesticidal crystal protein Cry1Aa domain-containing protein" evidence="3">
    <location>
        <begin position="32"/>
        <end position="893"/>
    </location>
</feature>
<evidence type="ECO:0000313" key="6">
    <source>
        <dbReference type="Proteomes" id="UP001230220"/>
    </source>
</evidence>
<dbReference type="PANTHER" id="PTHR48054:SF82">
    <property type="entry name" value="LRR RECEPTOR-LIKE SERINE_THREONINE-PROTEIN KINASE FLS2"/>
    <property type="match status" value="1"/>
</dbReference>
<accession>A0ABU0E1F5</accession>
<dbReference type="InterPro" id="IPR001611">
    <property type="entry name" value="Leu-rich_rpt"/>
</dbReference>
<dbReference type="InterPro" id="IPR032675">
    <property type="entry name" value="LRR_dom_sf"/>
</dbReference>
<organism evidence="5 6">
    <name type="scientific">Breznakia pachnodae</name>
    <dbReference type="NCBI Taxonomy" id="265178"/>
    <lineage>
        <taxon>Bacteria</taxon>
        <taxon>Bacillati</taxon>
        <taxon>Bacillota</taxon>
        <taxon>Erysipelotrichia</taxon>
        <taxon>Erysipelotrichales</taxon>
        <taxon>Erysipelotrichaceae</taxon>
        <taxon>Breznakia</taxon>
    </lineage>
</organism>
<dbReference type="Gene3D" id="3.80.10.10">
    <property type="entry name" value="Ribonuclease Inhibitor"/>
    <property type="match status" value="1"/>
</dbReference>
<feature type="compositionally biased region" description="Low complexity" evidence="1">
    <location>
        <begin position="847"/>
        <end position="859"/>
    </location>
</feature>
<dbReference type="InterPro" id="IPR054544">
    <property type="entry name" value="Pest_crys_Cry1Aa_dom-IV"/>
</dbReference>
<feature type="domain" description="Pesticidal crystal protein Cry1Aa" evidence="4">
    <location>
        <begin position="600"/>
        <end position="662"/>
    </location>
</feature>
<sequence>MKKRIKSKKLISSLAISTLVLGLFVTTVINADETDVITEPEIQEVEETTEDIVAEEEQEVVEEDTTDEIEETIESDISSTSDGNQIDRSSLARVDLTANAFPESSRPLEQAIITQYNGTNGTVKVDTDDNGYISVGEANTWTSSTIRLDGLGLTGTITGIENFTNLQYLHLYDNNFTGTLPEQLGNLTSLKWLSLYGNSLEGKIPASMGNISGLEIVYLSNNNFSGDIPEELKLISSLKQLNLGGNNDLSGNLILSSGSKLSLELLYIQSTDIKVDLSGFSSIKYLSTTEKNISNPENLSKVLSFNIAQKNIENDHYSLVRLTGTAGFVTWDDNTKYYVIAPNMGVLYDCYISEGSIGGPSAKVDLSQGGLMDTSGNLIIGATVDNVIDGSVVLPNGGTVVTPEVIYSTDGNMVVSESEIEVEGNVTVSKNTLDGSTVTIGSVVTEVSNPTGGKITIPLGSNDGTTLKPGTIVTNNDGDKVFISDEAIMDNEGNITSSGTYVTVPSDKTATTNSDGTITLPENSIVTVNGEDTVYPGTIIFSPEDGSLKYIPVSELLNEDGTDLATGITQKEIDDARTLVDGLTEGNLKDQLTEIVDTAQNILKAKEAVEDLFTDGSHIDIPDDLTQTDIDKAQELVNKVPDGKLKDELQKDIDKAQDMLNARDKVNNLFTDDTHTDIPDDLTQTGIDDAQKAVDKLPSGDLKDELQKEIDKAQDMLDAKNKVDDLFTDGTHTDITDGLTQKDIDKAQDAVDKLPDGALKDELQKEIDKAQDMLNAKDAVGDLLDKDGNLNSDVTQKDIDKAQELVNKLPDGDLKDELQAVIDEAQRQLDAQNKKNPSTAPSVVKPSVSGGATTGGSAVNTADTTNTAIYFSLLVSSIVLLGLFIKRRKHSMK</sequence>
<gene>
    <name evidence="5" type="ORF">J2S15_001462</name>
</gene>
<dbReference type="EMBL" id="JAUSUR010000002">
    <property type="protein sequence ID" value="MDQ0360717.1"/>
    <property type="molecule type" value="Genomic_DNA"/>
</dbReference>
<evidence type="ECO:0000259" key="4">
    <source>
        <dbReference type="Pfam" id="PF18449"/>
    </source>
</evidence>
<reference evidence="5 6" key="1">
    <citation type="submission" date="2023-07" db="EMBL/GenBank/DDBJ databases">
        <title>Genomic Encyclopedia of Type Strains, Phase IV (KMG-IV): sequencing the most valuable type-strain genomes for metagenomic binning, comparative biology and taxonomic classification.</title>
        <authorList>
            <person name="Goeker M."/>
        </authorList>
    </citation>
    <scope>NUCLEOTIDE SEQUENCE [LARGE SCALE GENOMIC DNA]</scope>
    <source>
        <strain evidence="5 6">DSM 16784</strain>
    </source>
</reference>
<feature type="transmembrane region" description="Helical" evidence="2">
    <location>
        <begin position="867"/>
        <end position="885"/>
    </location>
</feature>
<feature type="region of interest" description="Disordered" evidence="1">
    <location>
        <begin position="829"/>
        <end position="859"/>
    </location>
</feature>
<feature type="domain" description="Pesticidal crystal protein Cry1Aa" evidence="4">
    <location>
        <begin position="717"/>
        <end position="776"/>
    </location>
</feature>
<dbReference type="Proteomes" id="UP001230220">
    <property type="component" value="Unassembled WGS sequence"/>
</dbReference>
<dbReference type="SUPFAM" id="SSF52058">
    <property type="entry name" value="L domain-like"/>
    <property type="match status" value="1"/>
</dbReference>
<evidence type="ECO:0000313" key="5">
    <source>
        <dbReference type="EMBL" id="MDQ0360717.1"/>
    </source>
</evidence>
<name>A0ABU0E1F5_9FIRM</name>
<evidence type="ECO:0000256" key="2">
    <source>
        <dbReference type="SAM" id="Phobius"/>
    </source>
</evidence>
<keyword evidence="2" id="KW-0472">Membrane</keyword>
<dbReference type="InterPro" id="IPR052592">
    <property type="entry name" value="LRR-RLK"/>
</dbReference>
<protein>
    <recommendedName>
        <fullName evidence="4">Pesticidal crystal protein Cry1Aa domain-containing protein</fullName>
    </recommendedName>
</protein>
<keyword evidence="2" id="KW-1133">Transmembrane helix</keyword>
<evidence type="ECO:0000256" key="3">
    <source>
        <dbReference type="SAM" id="SignalP"/>
    </source>
</evidence>